<feature type="compositionally biased region" description="Basic residues" evidence="1">
    <location>
        <begin position="108"/>
        <end position="120"/>
    </location>
</feature>
<proteinExistence type="predicted"/>
<feature type="region of interest" description="Disordered" evidence="1">
    <location>
        <begin position="1"/>
        <end position="37"/>
    </location>
</feature>
<feature type="compositionally biased region" description="Low complexity" evidence="1">
    <location>
        <begin position="61"/>
        <end position="78"/>
    </location>
</feature>
<feature type="region of interest" description="Disordered" evidence="1">
    <location>
        <begin position="61"/>
        <end position="85"/>
    </location>
</feature>
<sequence>MAAAATTATGRPAWRHLRPFRAPRGPPGASEAPRGMPAFPRLSCWLLPSCRRSKEGILAARSSSTLSGASAGSAASGSGLPGGQKVCIDADTEVPFELYLDLVESGKRARARGQHHKVRPRSGSQAAASRQPLRRPTRLVSSEAGQA</sequence>
<evidence type="ECO:0000256" key="1">
    <source>
        <dbReference type="SAM" id="MobiDB-lite"/>
    </source>
</evidence>
<dbReference type="EMBL" id="CAUYUJ010018156">
    <property type="protein sequence ID" value="CAK0881128.1"/>
    <property type="molecule type" value="Genomic_DNA"/>
</dbReference>
<gene>
    <name evidence="2" type="ORF">PCOR1329_LOCUS64065</name>
</gene>
<feature type="region of interest" description="Disordered" evidence="1">
    <location>
        <begin position="107"/>
        <end position="147"/>
    </location>
</feature>
<keyword evidence="3" id="KW-1185">Reference proteome</keyword>
<comment type="caution">
    <text evidence="2">The sequence shown here is derived from an EMBL/GenBank/DDBJ whole genome shotgun (WGS) entry which is preliminary data.</text>
</comment>
<reference evidence="2" key="1">
    <citation type="submission" date="2023-10" db="EMBL/GenBank/DDBJ databases">
        <authorList>
            <person name="Chen Y."/>
            <person name="Shah S."/>
            <person name="Dougan E. K."/>
            <person name="Thang M."/>
            <person name="Chan C."/>
        </authorList>
    </citation>
    <scope>NUCLEOTIDE SEQUENCE [LARGE SCALE GENOMIC DNA]</scope>
</reference>
<accession>A0ABN9W8Q7</accession>
<protein>
    <submittedName>
        <fullName evidence="2">Uncharacterized protein</fullName>
    </submittedName>
</protein>
<evidence type="ECO:0000313" key="2">
    <source>
        <dbReference type="EMBL" id="CAK0881128.1"/>
    </source>
</evidence>
<evidence type="ECO:0000313" key="3">
    <source>
        <dbReference type="Proteomes" id="UP001189429"/>
    </source>
</evidence>
<organism evidence="2 3">
    <name type="scientific">Prorocentrum cordatum</name>
    <dbReference type="NCBI Taxonomy" id="2364126"/>
    <lineage>
        <taxon>Eukaryota</taxon>
        <taxon>Sar</taxon>
        <taxon>Alveolata</taxon>
        <taxon>Dinophyceae</taxon>
        <taxon>Prorocentrales</taxon>
        <taxon>Prorocentraceae</taxon>
        <taxon>Prorocentrum</taxon>
    </lineage>
</organism>
<dbReference type="Proteomes" id="UP001189429">
    <property type="component" value="Unassembled WGS sequence"/>
</dbReference>
<name>A0ABN9W8Q7_9DINO</name>